<keyword evidence="1" id="KW-0472">Membrane</keyword>
<organism evidence="2 3">
    <name type="scientific">Sorghum bicolor</name>
    <name type="common">Sorghum</name>
    <name type="synonym">Sorghum vulgare</name>
    <dbReference type="NCBI Taxonomy" id="4558"/>
    <lineage>
        <taxon>Eukaryota</taxon>
        <taxon>Viridiplantae</taxon>
        <taxon>Streptophyta</taxon>
        <taxon>Embryophyta</taxon>
        <taxon>Tracheophyta</taxon>
        <taxon>Spermatophyta</taxon>
        <taxon>Magnoliopsida</taxon>
        <taxon>Liliopsida</taxon>
        <taxon>Poales</taxon>
        <taxon>Poaceae</taxon>
        <taxon>PACMAD clade</taxon>
        <taxon>Panicoideae</taxon>
        <taxon>Andropogonodae</taxon>
        <taxon>Andropogoneae</taxon>
        <taxon>Sorghinae</taxon>
        <taxon>Sorghum</taxon>
    </lineage>
</organism>
<keyword evidence="1" id="KW-1133">Transmembrane helix</keyword>
<evidence type="ECO:0000256" key="1">
    <source>
        <dbReference type="SAM" id="Phobius"/>
    </source>
</evidence>
<dbReference type="Gramene" id="OQU77345">
    <property type="protein sequence ID" value="OQU77345"/>
    <property type="gene ID" value="SORBI_3009G032566"/>
</dbReference>
<reference evidence="3" key="2">
    <citation type="journal article" date="2018" name="Plant J.">
        <title>The Sorghum bicolor reference genome: improved assembly, gene annotations, a transcriptome atlas, and signatures of genome organization.</title>
        <authorList>
            <person name="McCormick R.F."/>
            <person name="Truong S.K."/>
            <person name="Sreedasyam A."/>
            <person name="Jenkins J."/>
            <person name="Shu S."/>
            <person name="Sims D."/>
            <person name="Kennedy M."/>
            <person name="Amirebrahimi M."/>
            <person name="Weers B.D."/>
            <person name="McKinley B."/>
            <person name="Mattison A."/>
            <person name="Morishige D.T."/>
            <person name="Grimwood J."/>
            <person name="Schmutz J."/>
            <person name="Mullet J.E."/>
        </authorList>
    </citation>
    <scope>NUCLEOTIDE SEQUENCE [LARGE SCALE GENOMIC DNA]</scope>
    <source>
        <strain evidence="3">cv. BTx623</strain>
    </source>
</reference>
<name>A0A1Z5R1P9_SORBI</name>
<protein>
    <submittedName>
        <fullName evidence="2">Uncharacterized protein</fullName>
    </submittedName>
</protein>
<sequence length="105" mass="11377">MGNAPPKFNHVRLESCGRAPTHFSHGSLTTPDPATYLSATCSGHLGPGLMLVVPLYFICRSMLLFVFHIIPPITVCLVKDGSASPLNHDVSRCASPQWLGRRPPL</sequence>
<dbReference type="Proteomes" id="UP000000768">
    <property type="component" value="Chromosome 9"/>
</dbReference>
<keyword evidence="3" id="KW-1185">Reference proteome</keyword>
<evidence type="ECO:0000313" key="3">
    <source>
        <dbReference type="Proteomes" id="UP000000768"/>
    </source>
</evidence>
<dbReference type="InParanoid" id="A0A1Z5R1P9"/>
<feature type="transmembrane region" description="Helical" evidence="1">
    <location>
        <begin position="55"/>
        <end position="78"/>
    </location>
</feature>
<accession>A0A1Z5R1P9</accession>
<dbReference type="EMBL" id="CM000768">
    <property type="protein sequence ID" value="OQU77345.1"/>
    <property type="molecule type" value="Genomic_DNA"/>
</dbReference>
<evidence type="ECO:0000313" key="2">
    <source>
        <dbReference type="EMBL" id="OQU77345.1"/>
    </source>
</evidence>
<dbReference type="AlphaFoldDB" id="A0A1Z5R1P9"/>
<proteinExistence type="predicted"/>
<keyword evidence="1" id="KW-0812">Transmembrane</keyword>
<gene>
    <name evidence="2" type="ORF">SORBI_3009G032566</name>
</gene>
<reference evidence="2 3" key="1">
    <citation type="journal article" date="2009" name="Nature">
        <title>The Sorghum bicolor genome and the diversification of grasses.</title>
        <authorList>
            <person name="Paterson A.H."/>
            <person name="Bowers J.E."/>
            <person name="Bruggmann R."/>
            <person name="Dubchak I."/>
            <person name="Grimwood J."/>
            <person name="Gundlach H."/>
            <person name="Haberer G."/>
            <person name="Hellsten U."/>
            <person name="Mitros T."/>
            <person name="Poliakov A."/>
            <person name="Schmutz J."/>
            <person name="Spannagl M."/>
            <person name="Tang H."/>
            <person name="Wang X."/>
            <person name="Wicker T."/>
            <person name="Bharti A.K."/>
            <person name="Chapman J."/>
            <person name="Feltus F.A."/>
            <person name="Gowik U."/>
            <person name="Grigoriev I.V."/>
            <person name="Lyons E."/>
            <person name="Maher C.A."/>
            <person name="Martis M."/>
            <person name="Narechania A."/>
            <person name="Otillar R.P."/>
            <person name="Penning B.W."/>
            <person name="Salamov A.A."/>
            <person name="Wang Y."/>
            <person name="Zhang L."/>
            <person name="Carpita N.C."/>
            <person name="Freeling M."/>
            <person name="Gingle A.R."/>
            <person name="Hash C.T."/>
            <person name="Keller B."/>
            <person name="Klein P."/>
            <person name="Kresovich S."/>
            <person name="McCann M.C."/>
            <person name="Ming R."/>
            <person name="Peterson D.G."/>
            <person name="Mehboob-ur-Rahman"/>
            <person name="Ware D."/>
            <person name="Westhoff P."/>
            <person name="Mayer K.F."/>
            <person name="Messing J."/>
            <person name="Rokhsar D.S."/>
        </authorList>
    </citation>
    <scope>NUCLEOTIDE SEQUENCE [LARGE SCALE GENOMIC DNA]</scope>
    <source>
        <strain evidence="3">cv. BTx623</strain>
    </source>
</reference>